<dbReference type="EMBL" id="QOVF01000012">
    <property type="protein sequence ID" value="KAA0689773.1"/>
    <property type="molecule type" value="Genomic_DNA"/>
</dbReference>
<comment type="catalytic activity">
    <reaction evidence="4">
        <text>2 GTP = 3',3'-c-di-GMP + 2 diphosphate</text>
        <dbReference type="Rhea" id="RHEA:24898"/>
        <dbReference type="ChEBI" id="CHEBI:33019"/>
        <dbReference type="ChEBI" id="CHEBI:37565"/>
        <dbReference type="ChEBI" id="CHEBI:58805"/>
        <dbReference type="EC" id="2.7.7.65"/>
    </reaction>
</comment>
<dbReference type="NCBIfam" id="TIGR00254">
    <property type="entry name" value="GGDEF"/>
    <property type="match status" value="1"/>
</dbReference>
<dbReference type="Pfam" id="PF00990">
    <property type="entry name" value="GGDEF"/>
    <property type="match status" value="1"/>
</dbReference>
<evidence type="ECO:0000313" key="8">
    <source>
        <dbReference type="Proteomes" id="UP000463138"/>
    </source>
</evidence>
<comment type="subcellular location">
    <subcellularLocation>
        <location evidence="2">Cell inner membrane</location>
    </subcellularLocation>
</comment>
<dbReference type="OrthoDB" id="9812260at2"/>
<dbReference type="Proteomes" id="UP000463138">
    <property type="component" value="Unassembled WGS sequence"/>
</dbReference>
<feature type="transmembrane region" description="Helical" evidence="5">
    <location>
        <begin position="173"/>
        <end position="193"/>
    </location>
</feature>
<evidence type="ECO:0000259" key="6">
    <source>
        <dbReference type="PROSITE" id="PS50887"/>
    </source>
</evidence>
<dbReference type="FunFam" id="3.30.70.270:FF:000001">
    <property type="entry name" value="Diguanylate cyclase domain protein"/>
    <property type="match status" value="1"/>
</dbReference>
<dbReference type="PANTHER" id="PTHR45138:SF9">
    <property type="entry name" value="DIGUANYLATE CYCLASE DGCM-RELATED"/>
    <property type="match status" value="1"/>
</dbReference>
<dbReference type="GO" id="GO:0052621">
    <property type="term" value="F:diguanylate cyclase activity"/>
    <property type="evidence" value="ECO:0007669"/>
    <property type="project" value="UniProtKB-EC"/>
</dbReference>
<dbReference type="PANTHER" id="PTHR45138">
    <property type="entry name" value="REGULATORY COMPONENTS OF SENSORY TRANSDUCTION SYSTEM"/>
    <property type="match status" value="1"/>
</dbReference>
<evidence type="ECO:0000256" key="4">
    <source>
        <dbReference type="ARBA" id="ARBA00034247"/>
    </source>
</evidence>
<feature type="domain" description="GGDEF" evidence="6">
    <location>
        <begin position="264"/>
        <end position="395"/>
    </location>
</feature>
<dbReference type="SUPFAM" id="SSF55073">
    <property type="entry name" value="Nucleotide cyclase"/>
    <property type="match status" value="1"/>
</dbReference>
<evidence type="ECO:0000256" key="5">
    <source>
        <dbReference type="SAM" id="Phobius"/>
    </source>
</evidence>
<dbReference type="GO" id="GO:0005886">
    <property type="term" value="C:plasma membrane"/>
    <property type="evidence" value="ECO:0007669"/>
    <property type="project" value="UniProtKB-SubCell"/>
</dbReference>
<protein>
    <recommendedName>
        <fullName evidence="3">diguanylate cyclase</fullName>
        <ecNumber evidence="3">2.7.7.65</ecNumber>
    </recommendedName>
</protein>
<dbReference type="InterPro" id="IPR029787">
    <property type="entry name" value="Nucleotide_cyclase"/>
</dbReference>
<feature type="transmembrane region" description="Helical" evidence="5">
    <location>
        <begin position="68"/>
        <end position="87"/>
    </location>
</feature>
<dbReference type="EC" id="2.7.7.65" evidence="3"/>
<feature type="transmembrane region" description="Helical" evidence="5">
    <location>
        <begin position="147"/>
        <end position="167"/>
    </location>
</feature>
<feature type="transmembrane region" description="Helical" evidence="5">
    <location>
        <begin position="124"/>
        <end position="142"/>
    </location>
</feature>
<evidence type="ECO:0000313" key="7">
    <source>
        <dbReference type="EMBL" id="KAA0689773.1"/>
    </source>
</evidence>
<keyword evidence="5" id="KW-0472">Membrane</keyword>
<dbReference type="InterPro" id="IPR050469">
    <property type="entry name" value="Diguanylate_Cyclase"/>
</dbReference>
<name>A0A7V7KSH9_9GAMM</name>
<keyword evidence="8" id="KW-1185">Reference proteome</keyword>
<accession>A0A7V7KSH9</accession>
<evidence type="ECO:0000256" key="3">
    <source>
        <dbReference type="ARBA" id="ARBA00012528"/>
    </source>
</evidence>
<evidence type="ECO:0000256" key="1">
    <source>
        <dbReference type="ARBA" id="ARBA00001946"/>
    </source>
</evidence>
<dbReference type="InterPro" id="IPR043128">
    <property type="entry name" value="Rev_trsase/Diguanyl_cyclase"/>
</dbReference>
<feature type="transmembrane region" description="Helical" evidence="5">
    <location>
        <begin position="99"/>
        <end position="118"/>
    </location>
</feature>
<dbReference type="AlphaFoldDB" id="A0A7V7KSH9"/>
<gene>
    <name evidence="7" type="ORF">DT594_18700</name>
</gene>
<keyword evidence="5" id="KW-1133">Transmembrane helix</keyword>
<feature type="transmembrane region" description="Helical" evidence="5">
    <location>
        <begin position="42"/>
        <end position="62"/>
    </location>
</feature>
<comment type="cofactor">
    <cofactor evidence="1">
        <name>Mg(2+)</name>
        <dbReference type="ChEBI" id="CHEBI:18420"/>
    </cofactor>
</comment>
<dbReference type="PROSITE" id="PS50887">
    <property type="entry name" value="GGDEF"/>
    <property type="match status" value="1"/>
</dbReference>
<dbReference type="CDD" id="cd01949">
    <property type="entry name" value="GGDEF"/>
    <property type="match status" value="1"/>
</dbReference>
<dbReference type="InterPro" id="IPR000160">
    <property type="entry name" value="GGDEF_dom"/>
</dbReference>
<organism evidence="7 8">
    <name type="scientific">Halopseudomonas laoshanensis</name>
    <dbReference type="NCBI Taxonomy" id="2268758"/>
    <lineage>
        <taxon>Bacteria</taxon>
        <taxon>Pseudomonadati</taxon>
        <taxon>Pseudomonadota</taxon>
        <taxon>Gammaproteobacteria</taxon>
        <taxon>Pseudomonadales</taxon>
        <taxon>Pseudomonadaceae</taxon>
        <taxon>Halopseudomonas</taxon>
    </lineage>
</organism>
<reference evidence="7 8" key="1">
    <citation type="submission" date="2018-07" db="EMBL/GenBank/DDBJ databases">
        <title>Pseudomonas laoshanensis sp. nov., isolated from soil.</title>
        <authorList>
            <person name="Sun J."/>
            <person name="Yu L."/>
            <person name="Wang M."/>
            <person name="Zhang C."/>
        </authorList>
    </citation>
    <scope>NUCLEOTIDE SEQUENCE [LARGE SCALE GENOMIC DNA]</scope>
    <source>
        <strain evidence="7 8">Y22</strain>
    </source>
</reference>
<proteinExistence type="predicted"/>
<keyword evidence="5" id="KW-0812">Transmembrane</keyword>
<comment type="caution">
    <text evidence="7">The sequence shown here is derived from an EMBL/GenBank/DDBJ whole genome shotgun (WGS) entry which is preliminary data.</text>
</comment>
<dbReference type="Gene3D" id="3.30.70.270">
    <property type="match status" value="1"/>
</dbReference>
<evidence type="ECO:0000256" key="2">
    <source>
        <dbReference type="ARBA" id="ARBA00004533"/>
    </source>
</evidence>
<dbReference type="SMART" id="SM00267">
    <property type="entry name" value="GGDEF"/>
    <property type="match status" value="1"/>
</dbReference>
<sequence>MFLPTTADRYHISTWGGEFTDPTTERAYREHVEQSTAKSLIVALRVWAALVVLFGFLDFLALGFSEGFIHLISTRVLSASLLLLLAWRLRTKPQLSTEGYAVTALEVVGFFLFFLIYIIRPDIVSWNIGVTLIILISLYIFVPNRVVLSNIGAAFGIAGTIYCIALRDVAPTLLVGLTFVLLFPAIIGYAAGLRLQTGQRQQYALFNETVRVNQSLQEEIKRREHLELELKLQATTDPLTGLFNRRQYESLFQRELDRVRRHASALSLCVVDLDHFKKINDEHGHDVGDQVLKHVSRLFVDTLRNTDIVGRFGGEEFILLLPDTDLRCAVQVLNRLRERLHSSLVPVEGLSIQLTATFAVTEVSKQDEGIEDVIRRADRALYDGKKAGRNCVVAS</sequence>